<dbReference type="GO" id="GO:0003677">
    <property type="term" value="F:DNA binding"/>
    <property type="evidence" value="ECO:0007669"/>
    <property type="project" value="UniProtKB-KW"/>
</dbReference>
<dbReference type="CDD" id="cd05013">
    <property type="entry name" value="SIS_RpiR"/>
    <property type="match status" value="1"/>
</dbReference>
<evidence type="ECO:0000259" key="5">
    <source>
        <dbReference type="PROSITE" id="PS51464"/>
    </source>
</evidence>
<dbReference type="Pfam" id="PF01418">
    <property type="entry name" value="HTH_6"/>
    <property type="match status" value="1"/>
</dbReference>
<keyword evidence="3" id="KW-0804">Transcription</keyword>
<dbReference type="EMBL" id="MDHH01000001">
    <property type="protein sequence ID" value="OUE04806.1"/>
    <property type="molecule type" value="Genomic_DNA"/>
</dbReference>
<evidence type="ECO:0000256" key="3">
    <source>
        <dbReference type="ARBA" id="ARBA00023163"/>
    </source>
</evidence>
<dbReference type="Pfam" id="PF01380">
    <property type="entry name" value="SIS"/>
    <property type="match status" value="1"/>
</dbReference>
<dbReference type="InterPro" id="IPR047640">
    <property type="entry name" value="RpiR-like"/>
</dbReference>
<feature type="domain" description="HTH rpiR-type" evidence="4">
    <location>
        <begin position="7"/>
        <end position="83"/>
    </location>
</feature>
<evidence type="ECO:0000259" key="4">
    <source>
        <dbReference type="PROSITE" id="PS51071"/>
    </source>
</evidence>
<keyword evidence="2" id="KW-0238">DNA-binding</keyword>
<proteinExistence type="predicted"/>
<dbReference type="Proteomes" id="UP000195062">
    <property type="component" value="Unassembled WGS sequence"/>
</dbReference>
<dbReference type="SUPFAM" id="SSF46689">
    <property type="entry name" value="Homeodomain-like"/>
    <property type="match status" value="1"/>
</dbReference>
<dbReference type="InterPro" id="IPR000281">
    <property type="entry name" value="HTH_RpiR"/>
</dbReference>
<evidence type="ECO:0000313" key="6">
    <source>
        <dbReference type="EMBL" id="OUE04806.1"/>
    </source>
</evidence>
<gene>
    <name evidence="6" type="primary">murR</name>
    <name evidence="6" type="ORF">CMMCAS07_07645</name>
</gene>
<evidence type="ECO:0000256" key="2">
    <source>
        <dbReference type="ARBA" id="ARBA00023125"/>
    </source>
</evidence>
<evidence type="ECO:0000313" key="7">
    <source>
        <dbReference type="Proteomes" id="UP000195062"/>
    </source>
</evidence>
<dbReference type="PANTHER" id="PTHR30514">
    <property type="entry name" value="GLUCOKINASE"/>
    <property type="match status" value="1"/>
</dbReference>
<reference evidence="6 7" key="1">
    <citation type="submission" date="2016-08" db="EMBL/GenBank/DDBJ databases">
        <title>Genome sequence of Clavibacter michiganensis subsp. michiganensis strain CASJ007.</title>
        <authorList>
            <person name="Thapa S.P."/>
            <person name="Coaker G."/>
        </authorList>
    </citation>
    <scope>NUCLEOTIDE SEQUENCE [LARGE SCALE GENOMIC DNA]</scope>
    <source>
        <strain evidence="6">CASJ007</strain>
    </source>
</reference>
<dbReference type="OMA" id="ETHQRDI"/>
<dbReference type="SUPFAM" id="SSF53697">
    <property type="entry name" value="SIS domain"/>
    <property type="match status" value="1"/>
</dbReference>
<evidence type="ECO:0000256" key="1">
    <source>
        <dbReference type="ARBA" id="ARBA00023015"/>
    </source>
</evidence>
<dbReference type="AlphaFoldDB" id="A0A251XMZ9"/>
<protein>
    <submittedName>
        <fullName evidence="6">HTH-type transcriptional regulator MurR</fullName>
    </submittedName>
</protein>
<keyword evidence="7" id="KW-1185">Reference proteome</keyword>
<dbReference type="RefSeq" id="WP_011931487.1">
    <property type="nucleotide sequence ID" value="NZ_CP047051.1"/>
</dbReference>
<dbReference type="InterPro" id="IPR035472">
    <property type="entry name" value="RpiR-like_SIS"/>
</dbReference>
<dbReference type="InterPro" id="IPR046348">
    <property type="entry name" value="SIS_dom_sf"/>
</dbReference>
<dbReference type="InterPro" id="IPR001347">
    <property type="entry name" value="SIS_dom"/>
</dbReference>
<organism evidence="6 7">
    <name type="scientific">Clavibacter michiganensis subsp. michiganensis</name>
    <dbReference type="NCBI Taxonomy" id="33013"/>
    <lineage>
        <taxon>Bacteria</taxon>
        <taxon>Bacillati</taxon>
        <taxon>Actinomycetota</taxon>
        <taxon>Actinomycetes</taxon>
        <taxon>Micrococcales</taxon>
        <taxon>Microbacteriaceae</taxon>
        <taxon>Clavibacter</taxon>
    </lineage>
</organism>
<dbReference type="GO" id="GO:0097367">
    <property type="term" value="F:carbohydrate derivative binding"/>
    <property type="evidence" value="ECO:0007669"/>
    <property type="project" value="InterPro"/>
</dbReference>
<dbReference type="PROSITE" id="PS51071">
    <property type="entry name" value="HTH_RPIR"/>
    <property type="match status" value="1"/>
</dbReference>
<dbReference type="InterPro" id="IPR036388">
    <property type="entry name" value="WH-like_DNA-bd_sf"/>
</dbReference>
<dbReference type="InterPro" id="IPR009057">
    <property type="entry name" value="Homeodomain-like_sf"/>
</dbReference>
<dbReference type="GO" id="GO:0003700">
    <property type="term" value="F:DNA-binding transcription factor activity"/>
    <property type="evidence" value="ECO:0007669"/>
    <property type="project" value="InterPro"/>
</dbReference>
<dbReference type="Gene3D" id="3.40.50.10490">
    <property type="entry name" value="Glucose-6-phosphate isomerase like protein, domain 1"/>
    <property type="match status" value="1"/>
</dbReference>
<sequence length="285" mass="29979">MSAADPLADWLDELEPTKGHTPSHARIARVLLENQQLASYSEIAEIAQRAEVNASTVVRFAQALGFRGWPELQQELRMRYLATLTSEETLREHPAAASGAVHASIQRDVANLGRALESIDPAEGDAAIVALASAGRILVVGMGSFGAPASILAHLGSVMGYPISFEGRGGAHLAAAMTALGADDVLVVVSLWRPMRDVLAAATAAHAAGTTVVAITDMRRGRLAASADHVLVVPSEGVSFLQSTAATTSVVYGLLSGMESAHPERSRAALRRTQELWQQLGTFTG</sequence>
<comment type="caution">
    <text evidence="6">The sequence shown here is derived from an EMBL/GenBank/DDBJ whole genome shotgun (WGS) entry which is preliminary data.</text>
</comment>
<accession>A0A251XMZ9</accession>
<dbReference type="GO" id="GO:1901135">
    <property type="term" value="P:carbohydrate derivative metabolic process"/>
    <property type="evidence" value="ECO:0007669"/>
    <property type="project" value="InterPro"/>
</dbReference>
<feature type="domain" description="SIS" evidence="5">
    <location>
        <begin position="127"/>
        <end position="260"/>
    </location>
</feature>
<keyword evidence="1" id="KW-0805">Transcription regulation</keyword>
<dbReference type="Gene3D" id="1.10.10.10">
    <property type="entry name" value="Winged helix-like DNA-binding domain superfamily/Winged helix DNA-binding domain"/>
    <property type="match status" value="1"/>
</dbReference>
<name>A0A251XMZ9_CLAMM</name>
<dbReference type="PROSITE" id="PS51464">
    <property type="entry name" value="SIS"/>
    <property type="match status" value="1"/>
</dbReference>